<dbReference type="Proteomes" id="UP000887116">
    <property type="component" value="Unassembled WGS sequence"/>
</dbReference>
<protein>
    <submittedName>
        <fullName evidence="2">Uncharacterized protein</fullName>
    </submittedName>
</protein>
<name>A0A8X6HRK2_TRICU</name>
<dbReference type="EMBL" id="BMAO01002316">
    <property type="protein sequence ID" value="GFQ79832.1"/>
    <property type="molecule type" value="Genomic_DNA"/>
</dbReference>
<proteinExistence type="predicted"/>
<evidence type="ECO:0000313" key="3">
    <source>
        <dbReference type="Proteomes" id="UP000887116"/>
    </source>
</evidence>
<gene>
    <name evidence="2" type="ORF">TNCT_308601</name>
</gene>
<keyword evidence="3" id="KW-1185">Reference proteome</keyword>
<evidence type="ECO:0000256" key="1">
    <source>
        <dbReference type="SAM" id="MobiDB-lite"/>
    </source>
</evidence>
<accession>A0A8X6HRK2</accession>
<reference evidence="2" key="1">
    <citation type="submission" date="2020-07" db="EMBL/GenBank/DDBJ databases">
        <title>Multicomponent nature underlies the extraordinary mechanical properties of spider dragline silk.</title>
        <authorList>
            <person name="Kono N."/>
            <person name="Nakamura H."/>
            <person name="Mori M."/>
            <person name="Yoshida Y."/>
            <person name="Ohtoshi R."/>
            <person name="Malay A.D."/>
            <person name="Moran D.A.P."/>
            <person name="Tomita M."/>
            <person name="Numata K."/>
            <person name="Arakawa K."/>
        </authorList>
    </citation>
    <scope>NUCLEOTIDE SEQUENCE</scope>
</reference>
<dbReference type="AlphaFoldDB" id="A0A8X6HRK2"/>
<evidence type="ECO:0000313" key="2">
    <source>
        <dbReference type="EMBL" id="GFQ79832.1"/>
    </source>
</evidence>
<comment type="caution">
    <text evidence="2">The sequence shown here is derived from an EMBL/GenBank/DDBJ whole genome shotgun (WGS) entry which is preliminary data.</text>
</comment>
<organism evidence="2 3">
    <name type="scientific">Trichonephila clavata</name>
    <name type="common">Joro spider</name>
    <name type="synonym">Nephila clavata</name>
    <dbReference type="NCBI Taxonomy" id="2740835"/>
    <lineage>
        <taxon>Eukaryota</taxon>
        <taxon>Metazoa</taxon>
        <taxon>Ecdysozoa</taxon>
        <taxon>Arthropoda</taxon>
        <taxon>Chelicerata</taxon>
        <taxon>Arachnida</taxon>
        <taxon>Araneae</taxon>
        <taxon>Araneomorphae</taxon>
        <taxon>Entelegynae</taxon>
        <taxon>Araneoidea</taxon>
        <taxon>Nephilidae</taxon>
        <taxon>Trichonephila</taxon>
    </lineage>
</organism>
<feature type="region of interest" description="Disordered" evidence="1">
    <location>
        <begin position="1"/>
        <end position="26"/>
    </location>
</feature>
<sequence length="73" mass="7997">MKPSSFPPWWKKGKRLTKTNDVSAAPVNPATVPEQLQKKGKKGGEGLDILVSGLRLPGMAGYSFDNLTEHHRP</sequence>